<keyword evidence="9" id="KW-1185">Reference proteome</keyword>
<dbReference type="RefSeq" id="WP_048497395.1">
    <property type="nucleotide sequence ID" value="NZ_LFBU01000002.1"/>
</dbReference>
<dbReference type="GO" id="GO:0008270">
    <property type="term" value="F:zinc ion binding"/>
    <property type="evidence" value="ECO:0007669"/>
    <property type="project" value="InterPro"/>
</dbReference>
<dbReference type="Gene3D" id="3.40.50.720">
    <property type="entry name" value="NAD(P)-binding Rossmann-like Domain"/>
    <property type="match status" value="1"/>
</dbReference>
<comment type="caution">
    <text evidence="8">The sequence shown here is derived from an EMBL/GenBank/DDBJ whole genome shotgun (WGS) entry which is preliminary data.</text>
</comment>
<sequence length="372" mass="39099">MDRQAKAVVCREWGQPVQVETITVEGPKRDEITIKIAACGVCHSDLSATTGKIPYPPPLVLGHEAAGVVVEVGEGVTDFKEGDHVVSSFISMCGKCRQCVRGRPVLCENARKAMFNLPDGTVRTKGADGEPLNVFGACGVMAEFATLHVDNCVKVDDTVPMQNAALVSCAVMTGVGAVFNTARLEPGSRAAVFGIGGVGLNAIQGCVTAGAEMIVAVDNNPRKLEMAKEFGATHTVNINEVEDAAKAVKKLTGGVDYAFECVGAGPVVEQAYKSLGRGGTAVVVGVADPKDKTSLTTLSLPADERTLKGSWLGSARPQHDFPRILGLYKAGKLKLDELVTRTYPIEEAAQAFDDMVAGKNARGVIVFETPVA</sequence>
<dbReference type="PROSITE" id="PS00059">
    <property type="entry name" value="ADH_ZINC"/>
    <property type="match status" value="1"/>
</dbReference>
<dbReference type="Pfam" id="PF00107">
    <property type="entry name" value="ADH_zinc_N"/>
    <property type="match status" value="1"/>
</dbReference>
<protein>
    <submittedName>
        <fullName evidence="8">Zn-dependent alcohol dehydrogenase</fullName>
        <ecNumber evidence="8">1.1.1.1</ecNumber>
        <ecNumber evidence="8">1.1.1.284</ecNumber>
    </submittedName>
</protein>
<accession>A0A0J7J4I7</accession>
<evidence type="ECO:0000256" key="6">
    <source>
        <dbReference type="RuleBase" id="RU361277"/>
    </source>
</evidence>
<dbReference type="GO" id="GO:0051903">
    <property type="term" value="F:S-(hydroxymethyl)glutathione dehydrogenase [NAD(P)+] activity"/>
    <property type="evidence" value="ECO:0007669"/>
    <property type="project" value="UniProtKB-EC"/>
</dbReference>
<dbReference type="Proteomes" id="UP000036102">
    <property type="component" value="Unassembled WGS sequence"/>
</dbReference>
<dbReference type="PATRIC" id="fig|1658765.3.peg.3565"/>
<dbReference type="PANTHER" id="PTHR43880:SF12">
    <property type="entry name" value="ALCOHOL DEHYDROGENASE CLASS-3"/>
    <property type="match status" value="1"/>
</dbReference>
<evidence type="ECO:0000256" key="1">
    <source>
        <dbReference type="ARBA" id="ARBA00001947"/>
    </source>
</evidence>
<dbReference type="GO" id="GO:0046294">
    <property type="term" value="P:formaldehyde catabolic process"/>
    <property type="evidence" value="ECO:0007669"/>
    <property type="project" value="TreeGrafter"/>
</dbReference>
<dbReference type="CDD" id="cd08279">
    <property type="entry name" value="Zn_ADH_class_III"/>
    <property type="match status" value="1"/>
</dbReference>
<organism evidence="8 9">
    <name type="scientific">Marinobacter subterrani</name>
    <dbReference type="NCBI Taxonomy" id="1658765"/>
    <lineage>
        <taxon>Bacteria</taxon>
        <taxon>Pseudomonadati</taxon>
        <taxon>Pseudomonadota</taxon>
        <taxon>Gammaproteobacteria</taxon>
        <taxon>Pseudomonadales</taxon>
        <taxon>Marinobacteraceae</taxon>
        <taxon>Marinobacter</taxon>
    </lineage>
</organism>
<comment type="cofactor">
    <cofactor evidence="1 6">
        <name>Zn(2+)</name>
        <dbReference type="ChEBI" id="CHEBI:29105"/>
    </cofactor>
</comment>
<keyword evidence="4 8" id="KW-0560">Oxidoreductase</keyword>
<reference evidence="8 9" key="1">
    <citation type="submission" date="2015-06" db="EMBL/GenBank/DDBJ databases">
        <title>Marinobacter subterrani, a genetically tractable neutrophilic iron-oxidizing strain isolated from the Soudan Iron Mine.</title>
        <authorList>
            <person name="Bonis B.M."/>
            <person name="Gralnick J.A."/>
        </authorList>
    </citation>
    <scope>NUCLEOTIDE SEQUENCE [LARGE SCALE GENOMIC DNA]</scope>
    <source>
        <strain evidence="8 9">JG233</strain>
    </source>
</reference>
<dbReference type="AlphaFoldDB" id="A0A0J7J4I7"/>
<comment type="similarity">
    <text evidence="6">Belongs to the zinc-containing alcohol dehydrogenase family.</text>
</comment>
<dbReference type="FunFam" id="3.40.50.720:FF:000003">
    <property type="entry name" value="S-(hydroxymethyl)glutathione dehydrogenase"/>
    <property type="match status" value="1"/>
</dbReference>
<dbReference type="Gene3D" id="3.90.180.10">
    <property type="entry name" value="Medium-chain alcohol dehydrogenases, catalytic domain"/>
    <property type="match status" value="1"/>
</dbReference>
<dbReference type="InterPro" id="IPR011032">
    <property type="entry name" value="GroES-like_sf"/>
</dbReference>
<dbReference type="EMBL" id="LFBU01000002">
    <property type="protein sequence ID" value="KMQ73102.1"/>
    <property type="molecule type" value="Genomic_DNA"/>
</dbReference>
<dbReference type="InterPro" id="IPR013149">
    <property type="entry name" value="ADH-like_C"/>
</dbReference>
<dbReference type="SMART" id="SM00829">
    <property type="entry name" value="PKS_ER"/>
    <property type="match status" value="1"/>
</dbReference>
<dbReference type="STRING" id="1658765.Msub_20298"/>
<dbReference type="SUPFAM" id="SSF50129">
    <property type="entry name" value="GroES-like"/>
    <property type="match status" value="2"/>
</dbReference>
<evidence type="ECO:0000256" key="4">
    <source>
        <dbReference type="ARBA" id="ARBA00023002"/>
    </source>
</evidence>
<dbReference type="InterPro" id="IPR036291">
    <property type="entry name" value="NAD(P)-bd_dom_sf"/>
</dbReference>
<dbReference type="EC" id="1.1.1.284" evidence="8"/>
<keyword evidence="2 6" id="KW-0479">Metal-binding</keyword>
<dbReference type="InterPro" id="IPR020843">
    <property type="entry name" value="ER"/>
</dbReference>
<evidence type="ECO:0000259" key="7">
    <source>
        <dbReference type="SMART" id="SM00829"/>
    </source>
</evidence>
<dbReference type="InterPro" id="IPR002328">
    <property type="entry name" value="ADH_Zn_CS"/>
</dbReference>
<evidence type="ECO:0000256" key="3">
    <source>
        <dbReference type="ARBA" id="ARBA00022833"/>
    </source>
</evidence>
<dbReference type="SUPFAM" id="SSF51735">
    <property type="entry name" value="NAD(P)-binding Rossmann-fold domains"/>
    <property type="match status" value="1"/>
</dbReference>
<evidence type="ECO:0000313" key="9">
    <source>
        <dbReference type="Proteomes" id="UP000036102"/>
    </source>
</evidence>
<feature type="domain" description="Enoyl reductase (ER)" evidence="7">
    <location>
        <begin position="14"/>
        <end position="367"/>
    </location>
</feature>
<dbReference type="OrthoDB" id="9770544at2"/>
<evidence type="ECO:0000313" key="8">
    <source>
        <dbReference type="EMBL" id="KMQ73102.1"/>
    </source>
</evidence>
<dbReference type="EC" id="1.1.1.1" evidence="8"/>
<dbReference type="GO" id="GO:0005829">
    <property type="term" value="C:cytosol"/>
    <property type="evidence" value="ECO:0007669"/>
    <property type="project" value="TreeGrafter"/>
</dbReference>
<name>A0A0J7J4I7_9GAMM</name>
<dbReference type="InterPro" id="IPR013154">
    <property type="entry name" value="ADH-like_N"/>
</dbReference>
<keyword evidence="3 6" id="KW-0862">Zinc</keyword>
<evidence type="ECO:0000256" key="5">
    <source>
        <dbReference type="ARBA" id="ARBA00023027"/>
    </source>
</evidence>
<evidence type="ECO:0000256" key="2">
    <source>
        <dbReference type="ARBA" id="ARBA00022723"/>
    </source>
</evidence>
<gene>
    <name evidence="8" type="ORF">Msub_20298</name>
</gene>
<proteinExistence type="inferred from homology"/>
<dbReference type="PANTHER" id="PTHR43880">
    <property type="entry name" value="ALCOHOL DEHYDROGENASE"/>
    <property type="match status" value="1"/>
</dbReference>
<dbReference type="GO" id="GO:0004022">
    <property type="term" value="F:alcohol dehydrogenase (NAD+) activity"/>
    <property type="evidence" value="ECO:0007669"/>
    <property type="project" value="UniProtKB-EC"/>
</dbReference>
<dbReference type="Pfam" id="PF08240">
    <property type="entry name" value="ADH_N"/>
    <property type="match status" value="1"/>
</dbReference>
<keyword evidence="5" id="KW-0520">NAD</keyword>